<reference evidence="2" key="1">
    <citation type="journal article" date="2019" name="Int. J. Syst. Evol. Microbiol.">
        <title>The Global Catalogue of Microorganisms (GCM) 10K type strain sequencing project: providing services to taxonomists for standard genome sequencing and annotation.</title>
        <authorList>
            <consortium name="The Broad Institute Genomics Platform"/>
            <consortium name="The Broad Institute Genome Sequencing Center for Infectious Disease"/>
            <person name="Wu L."/>
            <person name="Ma J."/>
        </authorList>
    </citation>
    <scope>NUCLEOTIDE SEQUENCE [LARGE SCALE GENOMIC DNA]</scope>
    <source>
        <strain evidence="2">CGMCC 1.15795</strain>
    </source>
</reference>
<accession>A0ABW4QX18</accession>
<dbReference type="EMBL" id="JBHUFD010000006">
    <property type="protein sequence ID" value="MFD1874123.1"/>
    <property type="molecule type" value="Genomic_DNA"/>
</dbReference>
<protein>
    <submittedName>
        <fullName evidence="1">ASCH domain-containing protein</fullName>
    </submittedName>
</protein>
<proteinExistence type="predicted"/>
<name>A0ABW4QX18_9BACT</name>
<sequence>MILGFDEAFAPAIVAGTKIHTIRVGQRWQAGEVAHFCVHAGQPNQREFWEPQPVQLVQDVELTATELRVDDRLLPAAELLTLAQADGFPTTEALLAYFADKLLPFRGQLVHWTTRRY</sequence>
<dbReference type="RefSeq" id="WP_382315636.1">
    <property type="nucleotide sequence ID" value="NZ_JBHUFD010000006.1"/>
</dbReference>
<dbReference type="Proteomes" id="UP001597197">
    <property type="component" value="Unassembled WGS sequence"/>
</dbReference>
<keyword evidence="2" id="KW-1185">Reference proteome</keyword>
<comment type="caution">
    <text evidence="1">The sequence shown here is derived from an EMBL/GenBank/DDBJ whole genome shotgun (WGS) entry which is preliminary data.</text>
</comment>
<evidence type="ECO:0000313" key="1">
    <source>
        <dbReference type="EMBL" id="MFD1874123.1"/>
    </source>
</evidence>
<organism evidence="1 2">
    <name type="scientific">Hymenobacter bucti</name>
    <dbReference type="NCBI Taxonomy" id="1844114"/>
    <lineage>
        <taxon>Bacteria</taxon>
        <taxon>Pseudomonadati</taxon>
        <taxon>Bacteroidota</taxon>
        <taxon>Cytophagia</taxon>
        <taxon>Cytophagales</taxon>
        <taxon>Hymenobacteraceae</taxon>
        <taxon>Hymenobacter</taxon>
    </lineage>
</organism>
<gene>
    <name evidence="1" type="ORF">ACFSDX_16890</name>
</gene>
<evidence type="ECO:0000313" key="2">
    <source>
        <dbReference type="Proteomes" id="UP001597197"/>
    </source>
</evidence>